<accession>A0A2G4TZY0</accession>
<evidence type="ECO:0000313" key="2">
    <source>
        <dbReference type="Proteomes" id="UP000229378"/>
    </source>
</evidence>
<comment type="caution">
    <text evidence="1">The sequence shown here is derived from an EMBL/GenBank/DDBJ whole genome shotgun (WGS) entry which is preliminary data.</text>
</comment>
<dbReference type="EMBL" id="PEHN01000017">
    <property type="protein sequence ID" value="PHZ26611.1"/>
    <property type="molecule type" value="Genomic_DNA"/>
</dbReference>
<protein>
    <recommendedName>
        <fullName evidence="3">Pathogenicity island chaperone protein SpiC</fullName>
    </recommendedName>
</protein>
<reference evidence="1 2" key="1">
    <citation type="submission" date="2017-10" db="EMBL/GenBank/DDBJ databases">
        <authorList>
            <person name="Banno H."/>
            <person name="Chua N.-H."/>
        </authorList>
    </citation>
    <scope>NUCLEOTIDE SEQUENCE [LARGE SCALE GENOMIC DNA]</scope>
    <source>
        <strain evidence="1 2">SCPM-O-B-7607</strain>
    </source>
</reference>
<evidence type="ECO:0000313" key="1">
    <source>
        <dbReference type="EMBL" id="PHZ26611.1"/>
    </source>
</evidence>
<organism evidence="1 2">
    <name type="scientific">Yersinia bercovieri</name>
    <dbReference type="NCBI Taxonomy" id="634"/>
    <lineage>
        <taxon>Bacteria</taxon>
        <taxon>Pseudomonadati</taxon>
        <taxon>Pseudomonadota</taxon>
        <taxon>Gammaproteobacteria</taxon>
        <taxon>Enterobacterales</taxon>
        <taxon>Yersiniaceae</taxon>
        <taxon>Yersinia</taxon>
    </lineage>
</organism>
<proteinExistence type="predicted"/>
<sequence>MLEIFKVQPLINDINLSDINIIHFTLRGIPFKAMDYKHSICIGVFFIDRKMISDATIRYITLMLVSLEELQDFALQLSDGYWWLWGRYTADERGTLDEKHQALSIKLEQIHSIIQHLNSLVTKVNSPKTDVSLKPIRKI</sequence>
<dbReference type="RefSeq" id="WP_099460594.1">
    <property type="nucleotide sequence ID" value="NZ_CABHQM010000072.1"/>
</dbReference>
<evidence type="ECO:0008006" key="3">
    <source>
        <dbReference type="Google" id="ProtNLM"/>
    </source>
</evidence>
<dbReference type="AlphaFoldDB" id="A0A2G4TZY0"/>
<gene>
    <name evidence="1" type="ORF">CS533_15060</name>
</gene>
<dbReference type="Proteomes" id="UP000229378">
    <property type="component" value="Unassembled WGS sequence"/>
</dbReference>
<name>A0A2G4TZY0_YERBE</name>